<dbReference type="Proteomes" id="UP000547510">
    <property type="component" value="Unassembled WGS sequence"/>
</dbReference>
<accession>A0A841CIW8</accession>
<keyword evidence="1" id="KW-0812">Transmembrane</keyword>
<keyword evidence="3" id="KW-1185">Reference proteome</keyword>
<keyword evidence="1" id="KW-0472">Membrane</keyword>
<gene>
    <name evidence="2" type="ORF">FHS29_003516</name>
</gene>
<feature type="transmembrane region" description="Helical" evidence="1">
    <location>
        <begin position="20"/>
        <end position="39"/>
    </location>
</feature>
<feature type="transmembrane region" description="Helical" evidence="1">
    <location>
        <begin position="45"/>
        <end position="65"/>
    </location>
</feature>
<evidence type="ECO:0000313" key="2">
    <source>
        <dbReference type="EMBL" id="MBB5956923.1"/>
    </source>
</evidence>
<evidence type="ECO:0000256" key="1">
    <source>
        <dbReference type="SAM" id="Phobius"/>
    </source>
</evidence>
<keyword evidence="1" id="KW-1133">Transmembrane helix</keyword>
<sequence length="70" mass="7662">MIQSPTTFFVPRTGRAERRLWTVLTALFVLVAGVNSVLALSEAQWWQGAVAGLFILAAAGCARFARLIRN</sequence>
<comment type="caution">
    <text evidence="2">The sequence shown here is derived from an EMBL/GenBank/DDBJ whole genome shotgun (WGS) entry which is preliminary data.</text>
</comment>
<dbReference type="RefSeq" id="WP_184691702.1">
    <property type="nucleotide sequence ID" value="NZ_JACHJN010000005.1"/>
</dbReference>
<name>A0A841CIW8_9PSEU</name>
<organism evidence="2 3">
    <name type="scientific">Saccharothrix tamanrassetensis</name>
    <dbReference type="NCBI Taxonomy" id="1051531"/>
    <lineage>
        <taxon>Bacteria</taxon>
        <taxon>Bacillati</taxon>
        <taxon>Actinomycetota</taxon>
        <taxon>Actinomycetes</taxon>
        <taxon>Pseudonocardiales</taxon>
        <taxon>Pseudonocardiaceae</taxon>
        <taxon>Saccharothrix</taxon>
    </lineage>
</organism>
<evidence type="ECO:0000313" key="3">
    <source>
        <dbReference type="Proteomes" id="UP000547510"/>
    </source>
</evidence>
<proteinExistence type="predicted"/>
<reference evidence="2 3" key="1">
    <citation type="submission" date="2020-08" db="EMBL/GenBank/DDBJ databases">
        <title>Genomic Encyclopedia of Type Strains, Phase III (KMG-III): the genomes of soil and plant-associated and newly described type strains.</title>
        <authorList>
            <person name="Whitman W."/>
        </authorList>
    </citation>
    <scope>NUCLEOTIDE SEQUENCE [LARGE SCALE GENOMIC DNA]</scope>
    <source>
        <strain evidence="2 3">CECT 8640</strain>
    </source>
</reference>
<protein>
    <submittedName>
        <fullName evidence="2">Fatty acid desaturase</fullName>
    </submittedName>
</protein>
<dbReference type="EMBL" id="JACHJN010000005">
    <property type="protein sequence ID" value="MBB5956923.1"/>
    <property type="molecule type" value="Genomic_DNA"/>
</dbReference>
<dbReference type="AlphaFoldDB" id="A0A841CIW8"/>